<organism evidence="4 5">
    <name type="scientific">Psilocybe cf. subviscida</name>
    <dbReference type="NCBI Taxonomy" id="2480587"/>
    <lineage>
        <taxon>Eukaryota</taxon>
        <taxon>Fungi</taxon>
        <taxon>Dikarya</taxon>
        <taxon>Basidiomycota</taxon>
        <taxon>Agaricomycotina</taxon>
        <taxon>Agaricomycetes</taxon>
        <taxon>Agaricomycetidae</taxon>
        <taxon>Agaricales</taxon>
        <taxon>Agaricineae</taxon>
        <taxon>Strophariaceae</taxon>
        <taxon>Psilocybe</taxon>
    </lineage>
</organism>
<name>A0A8H5ESF6_9AGAR</name>
<evidence type="ECO:0000256" key="2">
    <source>
        <dbReference type="ARBA" id="ARBA00022857"/>
    </source>
</evidence>
<reference evidence="4 5" key="1">
    <citation type="journal article" date="2020" name="ISME J.">
        <title>Uncovering the hidden diversity of litter-decomposition mechanisms in mushroom-forming fungi.</title>
        <authorList>
            <person name="Floudas D."/>
            <person name="Bentzer J."/>
            <person name="Ahren D."/>
            <person name="Johansson T."/>
            <person name="Persson P."/>
            <person name="Tunlid A."/>
        </authorList>
    </citation>
    <scope>NUCLEOTIDE SEQUENCE [LARGE SCALE GENOMIC DNA]</scope>
    <source>
        <strain evidence="4 5">CBS 101986</strain>
    </source>
</reference>
<dbReference type="EMBL" id="JAACJJ010000057">
    <property type="protein sequence ID" value="KAF5310679.1"/>
    <property type="molecule type" value="Genomic_DNA"/>
</dbReference>
<dbReference type="GO" id="GO:0016491">
    <property type="term" value="F:oxidoreductase activity"/>
    <property type="evidence" value="ECO:0007669"/>
    <property type="project" value="UniProtKB-KW"/>
</dbReference>
<dbReference type="PROSITE" id="PS00061">
    <property type="entry name" value="ADH_SHORT"/>
    <property type="match status" value="1"/>
</dbReference>
<keyword evidence="3" id="KW-0560">Oxidoreductase</keyword>
<dbReference type="GO" id="GO:0005737">
    <property type="term" value="C:cytoplasm"/>
    <property type="evidence" value="ECO:0007669"/>
    <property type="project" value="TreeGrafter"/>
</dbReference>
<evidence type="ECO:0008006" key="6">
    <source>
        <dbReference type="Google" id="ProtNLM"/>
    </source>
</evidence>
<evidence type="ECO:0000313" key="5">
    <source>
        <dbReference type="Proteomes" id="UP000567179"/>
    </source>
</evidence>
<evidence type="ECO:0000256" key="3">
    <source>
        <dbReference type="ARBA" id="ARBA00023002"/>
    </source>
</evidence>
<dbReference type="Proteomes" id="UP000567179">
    <property type="component" value="Unassembled WGS sequence"/>
</dbReference>
<evidence type="ECO:0000313" key="4">
    <source>
        <dbReference type="EMBL" id="KAF5310679.1"/>
    </source>
</evidence>
<dbReference type="InterPro" id="IPR002347">
    <property type="entry name" value="SDR_fam"/>
</dbReference>
<dbReference type="PANTHER" id="PTHR43544">
    <property type="entry name" value="SHORT-CHAIN DEHYDROGENASE/REDUCTASE"/>
    <property type="match status" value="1"/>
</dbReference>
<dbReference type="Gene3D" id="3.40.50.720">
    <property type="entry name" value="NAD(P)-binding Rossmann-like Domain"/>
    <property type="match status" value="1"/>
</dbReference>
<keyword evidence="5" id="KW-1185">Reference proteome</keyword>
<accession>A0A8H5ESF6</accession>
<protein>
    <recommendedName>
        <fullName evidence="6">NAD(P)-binding protein</fullName>
    </recommendedName>
</protein>
<evidence type="ECO:0000256" key="1">
    <source>
        <dbReference type="ARBA" id="ARBA00006484"/>
    </source>
</evidence>
<dbReference type="PANTHER" id="PTHR43544:SF7">
    <property type="entry name" value="NADB-LER2"/>
    <property type="match status" value="1"/>
</dbReference>
<comment type="caution">
    <text evidence="4">The sequence shown here is derived from an EMBL/GenBank/DDBJ whole genome shotgun (WGS) entry which is preliminary data.</text>
</comment>
<dbReference type="AlphaFoldDB" id="A0A8H5ESF6"/>
<dbReference type="Pfam" id="PF00106">
    <property type="entry name" value="adh_short"/>
    <property type="match status" value="1"/>
</dbReference>
<dbReference type="OrthoDB" id="9876299at2759"/>
<sequence length="251" mass="26478">MSSTPTVYFITGAGRGIGLALVQEAIKKSSVYVFAGARTLSAPLGDIISKHSDRVSFVPYIAADEAVNQAAAKTIADRFGRVDIILGVAGIADYMGPAVETPADSFNEHFKINVTGILVLYQAFASLLGKSSSPKFIPFSSAAASLTAYINLPAGYTCYGASKVALNYVARKIHFENEWITCFPLAPGIVQTDMASLNRSLDKTGTLAPIQDAMAVSPEVAAGLIIDIADGATRENHGGEFINLDGSKIPW</sequence>
<dbReference type="InterPro" id="IPR051468">
    <property type="entry name" value="Fungal_SecMetab_SDRs"/>
</dbReference>
<gene>
    <name evidence="4" type="ORF">D9619_007935</name>
</gene>
<keyword evidence="2" id="KW-0521">NADP</keyword>
<comment type="similarity">
    <text evidence="1">Belongs to the short-chain dehydrogenases/reductases (SDR) family.</text>
</comment>
<dbReference type="InterPro" id="IPR020904">
    <property type="entry name" value="Sc_DH/Rdtase_CS"/>
</dbReference>
<proteinExistence type="inferred from homology"/>
<dbReference type="InterPro" id="IPR036291">
    <property type="entry name" value="NAD(P)-bd_dom_sf"/>
</dbReference>
<dbReference type="SUPFAM" id="SSF51735">
    <property type="entry name" value="NAD(P)-binding Rossmann-fold domains"/>
    <property type="match status" value="1"/>
</dbReference>
<dbReference type="PRINTS" id="PR00081">
    <property type="entry name" value="GDHRDH"/>
</dbReference>